<feature type="domain" description="GBF-interacting protein 1 N-terminal" evidence="2">
    <location>
        <begin position="59"/>
        <end position="97"/>
    </location>
</feature>
<gene>
    <name evidence="3" type="ORF">CTI12_AA104410</name>
</gene>
<dbReference type="OrthoDB" id="753279at2759"/>
<comment type="caution">
    <text evidence="3">The sequence shown here is derived from an EMBL/GenBank/DDBJ whole genome shotgun (WGS) entry which is preliminary data.</text>
</comment>
<accession>A0A2U1PWK0</accession>
<dbReference type="AlphaFoldDB" id="A0A2U1PWK0"/>
<dbReference type="Pfam" id="PF06972">
    <property type="entry name" value="GIP1_N"/>
    <property type="match status" value="1"/>
</dbReference>
<name>A0A2U1PWK0_ARTAN</name>
<evidence type="ECO:0000313" key="3">
    <source>
        <dbReference type="EMBL" id="PWA90083.1"/>
    </source>
</evidence>
<reference evidence="3 4" key="1">
    <citation type="journal article" date="2018" name="Mol. Plant">
        <title>The genome of Artemisia annua provides insight into the evolution of Asteraceae family and artemisinin biosynthesis.</title>
        <authorList>
            <person name="Shen Q."/>
            <person name="Zhang L."/>
            <person name="Liao Z."/>
            <person name="Wang S."/>
            <person name="Yan T."/>
            <person name="Shi P."/>
            <person name="Liu M."/>
            <person name="Fu X."/>
            <person name="Pan Q."/>
            <person name="Wang Y."/>
            <person name="Lv Z."/>
            <person name="Lu X."/>
            <person name="Zhang F."/>
            <person name="Jiang W."/>
            <person name="Ma Y."/>
            <person name="Chen M."/>
            <person name="Hao X."/>
            <person name="Li L."/>
            <person name="Tang Y."/>
            <person name="Lv G."/>
            <person name="Zhou Y."/>
            <person name="Sun X."/>
            <person name="Brodelius P.E."/>
            <person name="Rose J.K.C."/>
            <person name="Tang K."/>
        </authorList>
    </citation>
    <scope>NUCLEOTIDE SEQUENCE [LARGE SCALE GENOMIC DNA]</scope>
    <source>
        <strain evidence="4">cv. Huhao1</strain>
        <tissue evidence="3">Leaf</tissue>
    </source>
</reference>
<feature type="compositionally biased region" description="Basic and acidic residues" evidence="1">
    <location>
        <begin position="141"/>
        <end position="150"/>
    </location>
</feature>
<dbReference type="InterPro" id="IPR044277">
    <property type="entry name" value="GIP1"/>
</dbReference>
<proteinExistence type="predicted"/>
<dbReference type="PANTHER" id="PTHR46775">
    <property type="entry name" value="FLOCCULATION PROTEIN (DUF1296)"/>
    <property type="match status" value="1"/>
</dbReference>
<keyword evidence="4" id="KW-1185">Reference proteome</keyword>
<evidence type="ECO:0000313" key="4">
    <source>
        <dbReference type="Proteomes" id="UP000245207"/>
    </source>
</evidence>
<evidence type="ECO:0000259" key="2">
    <source>
        <dbReference type="Pfam" id="PF06972"/>
    </source>
</evidence>
<evidence type="ECO:0000256" key="1">
    <source>
        <dbReference type="SAM" id="MobiDB-lite"/>
    </source>
</evidence>
<dbReference type="EMBL" id="PKPP01000657">
    <property type="protein sequence ID" value="PWA90083.1"/>
    <property type="molecule type" value="Genomic_DNA"/>
</dbReference>
<dbReference type="GO" id="GO:0051082">
    <property type="term" value="F:unfolded protein binding"/>
    <property type="evidence" value="ECO:0007669"/>
    <property type="project" value="TreeGrafter"/>
</dbReference>
<feature type="region of interest" description="Disordered" evidence="1">
    <location>
        <begin position="139"/>
        <end position="203"/>
    </location>
</feature>
<protein>
    <submittedName>
        <fullName evidence="3">UBA-like, GBF-interacting protein 1</fullName>
    </submittedName>
</protein>
<dbReference type="Proteomes" id="UP000245207">
    <property type="component" value="Unassembled WGS sequence"/>
</dbReference>
<dbReference type="STRING" id="35608.A0A2U1PWK0"/>
<organism evidence="3 4">
    <name type="scientific">Artemisia annua</name>
    <name type="common">Sweet wormwood</name>
    <dbReference type="NCBI Taxonomy" id="35608"/>
    <lineage>
        <taxon>Eukaryota</taxon>
        <taxon>Viridiplantae</taxon>
        <taxon>Streptophyta</taxon>
        <taxon>Embryophyta</taxon>
        <taxon>Tracheophyta</taxon>
        <taxon>Spermatophyta</taxon>
        <taxon>Magnoliopsida</taxon>
        <taxon>eudicotyledons</taxon>
        <taxon>Gunneridae</taxon>
        <taxon>Pentapetalae</taxon>
        <taxon>asterids</taxon>
        <taxon>campanulids</taxon>
        <taxon>Asterales</taxon>
        <taxon>Asteraceae</taxon>
        <taxon>Asteroideae</taxon>
        <taxon>Anthemideae</taxon>
        <taxon>Artemisiinae</taxon>
        <taxon>Artemisia</taxon>
    </lineage>
</organism>
<dbReference type="PANTHER" id="PTHR46775:SF7">
    <property type="entry name" value="GBF-INTERACTING PROTEIN"/>
    <property type="match status" value="1"/>
</dbReference>
<dbReference type="InterPro" id="IPR009719">
    <property type="entry name" value="GIP1_N"/>
</dbReference>
<sequence>MTTTNTSCEVSIRPTKNFFNKIRKSAGLGSCRNLFNDDVIYTTLKDCNMDQTETCRTLTMIHDVKVAVDIKNSVDEVYSMLKECNMDQSEATQRLLYFGLGFRVLLSLHLLKDILFKRLKRKKIVLQVVMVVNVNGDTVQEDEKKKDKQKSVSNGDTVQEVEQKKDTQQKSVGKWDNQRGASRSSKVYNDAGRRSLTSGKEYGVTNNHVKKVWRPVDSRKESNGAHMASSAAYVSAKLPISNGSQSHKLVPKLSSVTVSKNTTASAINTHSASNVLKLASPRLDVMQKRLPVSSCQSVIFPDHLHVPENCKSEFVFGSLAATRPPKPSLSCTAKSGQATSAAYVSAKLPISNGSQSHKLVPKLSSVTVSKNTTASAINTHSASNVLKLASPRLDVMQKRLPVSSCQSVIFPDHLHVPENCKSEFVFGSLAATRPPKPSLSCTAKSGQAT</sequence>